<evidence type="ECO:0000313" key="12">
    <source>
        <dbReference type="Proteomes" id="UP000824540"/>
    </source>
</evidence>
<keyword evidence="7" id="KW-0539">Nucleus</keyword>
<evidence type="ECO:0000256" key="3">
    <source>
        <dbReference type="ARBA" id="ARBA00022723"/>
    </source>
</evidence>
<evidence type="ECO:0000256" key="7">
    <source>
        <dbReference type="ARBA" id="ARBA00023242"/>
    </source>
</evidence>
<dbReference type="Proteomes" id="UP000824540">
    <property type="component" value="Unassembled WGS sequence"/>
</dbReference>
<dbReference type="SUPFAM" id="SSF57667">
    <property type="entry name" value="beta-beta-alpha zinc fingers"/>
    <property type="match status" value="2"/>
</dbReference>
<feature type="domain" description="C2H2-type" evidence="10">
    <location>
        <begin position="177"/>
        <end position="199"/>
    </location>
</feature>
<dbReference type="GO" id="GO:0000978">
    <property type="term" value="F:RNA polymerase II cis-regulatory region sequence-specific DNA binding"/>
    <property type="evidence" value="ECO:0007669"/>
    <property type="project" value="TreeGrafter"/>
</dbReference>
<comment type="caution">
    <text evidence="11">The sequence shown here is derived from an EMBL/GenBank/DDBJ whole genome shotgun (WGS) entry which is preliminary data.</text>
</comment>
<evidence type="ECO:0000256" key="2">
    <source>
        <dbReference type="ARBA" id="ARBA00006991"/>
    </source>
</evidence>
<dbReference type="PROSITE" id="PS50157">
    <property type="entry name" value="ZINC_FINGER_C2H2_2"/>
    <property type="match status" value="2"/>
</dbReference>
<accession>A0A8T2PG41</accession>
<dbReference type="PROSITE" id="PS00028">
    <property type="entry name" value="ZINC_FINGER_C2H2_1"/>
    <property type="match status" value="2"/>
</dbReference>
<dbReference type="GO" id="GO:0005634">
    <property type="term" value="C:nucleus"/>
    <property type="evidence" value="ECO:0007669"/>
    <property type="project" value="UniProtKB-SubCell"/>
</dbReference>
<dbReference type="Gene3D" id="3.30.160.60">
    <property type="entry name" value="Classic Zinc Finger"/>
    <property type="match status" value="2"/>
</dbReference>
<keyword evidence="3" id="KW-0479">Metal-binding</keyword>
<evidence type="ECO:0000256" key="8">
    <source>
        <dbReference type="PROSITE-ProRule" id="PRU00042"/>
    </source>
</evidence>
<dbReference type="InterPro" id="IPR013087">
    <property type="entry name" value="Znf_C2H2_type"/>
</dbReference>
<feature type="compositionally biased region" description="Basic and acidic residues" evidence="9">
    <location>
        <begin position="13"/>
        <end position="26"/>
    </location>
</feature>
<dbReference type="OrthoDB" id="8809195at2759"/>
<dbReference type="AlphaFoldDB" id="A0A8T2PG41"/>
<feature type="compositionally biased region" description="Polar residues" evidence="9">
    <location>
        <begin position="1"/>
        <end position="11"/>
    </location>
</feature>
<dbReference type="EMBL" id="JAFBMS010000011">
    <property type="protein sequence ID" value="KAG9348612.1"/>
    <property type="molecule type" value="Genomic_DNA"/>
</dbReference>
<keyword evidence="12" id="KW-1185">Reference proteome</keyword>
<sequence>MSHAYFSSQSVTEEEKSGASEVHPGEEDSTAQGKVDAPTLASSPVSGHIASDVTELGSVCIVEELCLRTPIKKECLDETEVEVAEPSYTPERTAPVVEQPASQHKLSDFQQLKAQLLSSRSSDTIQGLKDCKLCGRTFSLQETFQLHQLLHQMDDVHACTVCGRSLKAGCPSGQNRYQCSDCGKNFVHLKSLSRHQRVHRAGAICADG</sequence>
<evidence type="ECO:0000256" key="5">
    <source>
        <dbReference type="ARBA" id="ARBA00022771"/>
    </source>
</evidence>
<dbReference type="PANTHER" id="PTHR23226">
    <property type="entry name" value="ZINC FINGER AND SCAN DOMAIN-CONTAINING"/>
    <property type="match status" value="1"/>
</dbReference>
<feature type="domain" description="C2H2-type" evidence="10">
    <location>
        <begin position="129"/>
        <end position="156"/>
    </location>
</feature>
<gene>
    <name evidence="11" type="ORF">JZ751_002350</name>
</gene>
<dbReference type="PANTHER" id="PTHR23226:SF416">
    <property type="entry name" value="FI01424P"/>
    <property type="match status" value="1"/>
</dbReference>
<keyword evidence="5 8" id="KW-0863">Zinc-finger</keyword>
<dbReference type="GO" id="GO:0008270">
    <property type="term" value="F:zinc ion binding"/>
    <property type="evidence" value="ECO:0007669"/>
    <property type="project" value="UniProtKB-KW"/>
</dbReference>
<evidence type="ECO:0000256" key="1">
    <source>
        <dbReference type="ARBA" id="ARBA00004123"/>
    </source>
</evidence>
<comment type="subcellular location">
    <subcellularLocation>
        <location evidence="1">Nucleus</location>
    </subcellularLocation>
</comment>
<dbReference type="GO" id="GO:0000981">
    <property type="term" value="F:DNA-binding transcription factor activity, RNA polymerase II-specific"/>
    <property type="evidence" value="ECO:0007669"/>
    <property type="project" value="TreeGrafter"/>
</dbReference>
<evidence type="ECO:0000256" key="4">
    <source>
        <dbReference type="ARBA" id="ARBA00022737"/>
    </source>
</evidence>
<organism evidence="11 12">
    <name type="scientific">Albula glossodonta</name>
    <name type="common">roundjaw bonefish</name>
    <dbReference type="NCBI Taxonomy" id="121402"/>
    <lineage>
        <taxon>Eukaryota</taxon>
        <taxon>Metazoa</taxon>
        <taxon>Chordata</taxon>
        <taxon>Craniata</taxon>
        <taxon>Vertebrata</taxon>
        <taxon>Euteleostomi</taxon>
        <taxon>Actinopterygii</taxon>
        <taxon>Neopterygii</taxon>
        <taxon>Teleostei</taxon>
        <taxon>Albuliformes</taxon>
        <taxon>Albulidae</taxon>
        <taxon>Albula</taxon>
    </lineage>
</organism>
<evidence type="ECO:0000313" key="11">
    <source>
        <dbReference type="EMBL" id="KAG9348612.1"/>
    </source>
</evidence>
<evidence type="ECO:0000259" key="10">
    <source>
        <dbReference type="PROSITE" id="PS50157"/>
    </source>
</evidence>
<evidence type="ECO:0000256" key="9">
    <source>
        <dbReference type="SAM" id="MobiDB-lite"/>
    </source>
</evidence>
<dbReference type="Pfam" id="PF00096">
    <property type="entry name" value="zf-C2H2"/>
    <property type="match status" value="2"/>
</dbReference>
<protein>
    <recommendedName>
        <fullName evidence="10">C2H2-type domain-containing protein</fullName>
    </recommendedName>
</protein>
<comment type="similarity">
    <text evidence="2">Belongs to the krueppel C2H2-type zinc-finger protein family.</text>
</comment>
<name>A0A8T2PG41_9TELE</name>
<dbReference type="FunFam" id="3.30.160.60:FF:000135">
    <property type="entry name" value="Zinc finger protein 358"/>
    <property type="match status" value="1"/>
</dbReference>
<keyword evidence="6" id="KW-0862">Zinc</keyword>
<evidence type="ECO:0000256" key="6">
    <source>
        <dbReference type="ARBA" id="ARBA00022833"/>
    </source>
</evidence>
<reference evidence="11" key="1">
    <citation type="thesis" date="2021" institute="BYU ScholarsArchive" country="Provo, UT, USA">
        <title>Applications of and Algorithms for Genome Assembly and Genomic Analyses with an Emphasis on Marine Teleosts.</title>
        <authorList>
            <person name="Pickett B.D."/>
        </authorList>
    </citation>
    <scope>NUCLEOTIDE SEQUENCE</scope>
    <source>
        <strain evidence="11">HI-2016</strain>
    </source>
</reference>
<keyword evidence="4" id="KW-0677">Repeat</keyword>
<proteinExistence type="inferred from homology"/>
<dbReference type="InterPro" id="IPR036236">
    <property type="entry name" value="Znf_C2H2_sf"/>
</dbReference>
<feature type="region of interest" description="Disordered" evidence="9">
    <location>
        <begin position="1"/>
        <end position="45"/>
    </location>
</feature>
<dbReference type="SMART" id="SM00355">
    <property type="entry name" value="ZnF_C2H2"/>
    <property type="match status" value="2"/>
</dbReference>